<comment type="caution">
    <text evidence="3">The sequence shown here is derived from an EMBL/GenBank/DDBJ whole genome shotgun (WGS) entry which is preliminary data.</text>
</comment>
<gene>
    <name evidence="3" type="ORF">ILUMI_10122</name>
</gene>
<feature type="chain" id="PRO_5035456762" evidence="2">
    <location>
        <begin position="32"/>
        <end position="199"/>
    </location>
</feature>
<dbReference type="Proteomes" id="UP000801492">
    <property type="component" value="Unassembled WGS sequence"/>
</dbReference>
<protein>
    <submittedName>
        <fullName evidence="3">Uncharacterized protein</fullName>
    </submittedName>
</protein>
<evidence type="ECO:0000256" key="1">
    <source>
        <dbReference type="SAM" id="MobiDB-lite"/>
    </source>
</evidence>
<dbReference type="OrthoDB" id="6090360at2759"/>
<evidence type="ECO:0000313" key="4">
    <source>
        <dbReference type="Proteomes" id="UP000801492"/>
    </source>
</evidence>
<proteinExistence type="predicted"/>
<accession>A0A8K0GBS3</accession>
<dbReference type="EMBL" id="VTPC01005422">
    <property type="protein sequence ID" value="KAF2896052.1"/>
    <property type="molecule type" value="Genomic_DNA"/>
</dbReference>
<dbReference type="PROSITE" id="PS51257">
    <property type="entry name" value="PROKAR_LIPOPROTEIN"/>
    <property type="match status" value="1"/>
</dbReference>
<organism evidence="3 4">
    <name type="scientific">Ignelater luminosus</name>
    <name type="common">Cucubano</name>
    <name type="synonym">Pyrophorus luminosus</name>
    <dbReference type="NCBI Taxonomy" id="2038154"/>
    <lineage>
        <taxon>Eukaryota</taxon>
        <taxon>Metazoa</taxon>
        <taxon>Ecdysozoa</taxon>
        <taxon>Arthropoda</taxon>
        <taxon>Hexapoda</taxon>
        <taxon>Insecta</taxon>
        <taxon>Pterygota</taxon>
        <taxon>Neoptera</taxon>
        <taxon>Endopterygota</taxon>
        <taxon>Coleoptera</taxon>
        <taxon>Polyphaga</taxon>
        <taxon>Elateriformia</taxon>
        <taxon>Elateroidea</taxon>
        <taxon>Elateridae</taxon>
        <taxon>Agrypninae</taxon>
        <taxon>Pyrophorini</taxon>
        <taxon>Ignelater</taxon>
    </lineage>
</organism>
<evidence type="ECO:0000256" key="2">
    <source>
        <dbReference type="SAM" id="SignalP"/>
    </source>
</evidence>
<reference evidence="3" key="1">
    <citation type="submission" date="2019-08" db="EMBL/GenBank/DDBJ databases">
        <title>The genome of the North American firefly Photinus pyralis.</title>
        <authorList>
            <consortium name="Photinus pyralis genome working group"/>
            <person name="Fallon T.R."/>
            <person name="Sander Lower S.E."/>
            <person name="Weng J.-K."/>
        </authorList>
    </citation>
    <scope>NUCLEOTIDE SEQUENCE</scope>
    <source>
        <strain evidence="3">TRF0915ILg1</strain>
        <tissue evidence="3">Whole body</tissue>
    </source>
</reference>
<keyword evidence="4" id="KW-1185">Reference proteome</keyword>
<feature type="signal peptide" evidence="2">
    <location>
        <begin position="1"/>
        <end position="31"/>
    </location>
</feature>
<keyword evidence="2" id="KW-0732">Signal</keyword>
<evidence type="ECO:0000313" key="3">
    <source>
        <dbReference type="EMBL" id="KAF2896052.1"/>
    </source>
</evidence>
<dbReference type="AlphaFoldDB" id="A0A8K0GBS3"/>
<name>A0A8K0GBS3_IGNLU</name>
<feature type="region of interest" description="Disordered" evidence="1">
    <location>
        <begin position="123"/>
        <end position="167"/>
    </location>
</feature>
<sequence length="199" mass="22597">MRYAASASVGTLVSAALLACCLKASYTVASSDDPSMVPKSLEDSNSQLETSMSKRDWNRNLHSWGKRAWQNLQGGWGKRDSSYPLYYPYADKRAWQNLQGAWGKRLAPEDEYAMKQLASLIEQEEQQQQQEPQYSEYGLGSDSDINTDDKRAWKGLNGGWGKRSDSWGNFRGSWGKRDPAWTNLKGIWGKRNYPDRIAQ</sequence>